<keyword evidence="4 10" id="KW-0812">Transmembrane</keyword>
<protein>
    <recommendedName>
        <fullName evidence="13">Integral membrane protein</fullName>
    </recommendedName>
</protein>
<evidence type="ECO:0000256" key="7">
    <source>
        <dbReference type="ARBA" id="ARBA00023034"/>
    </source>
</evidence>
<feature type="transmembrane region" description="Helical" evidence="10">
    <location>
        <begin position="142"/>
        <end position="163"/>
    </location>
</feature>
<evidence type="ECO:0000256" key="9">
    <source>
        <dbReference type="SAM" id="MobiDB-lite"/>
    </source>
</evidence>
<dbReference type="GO" id="GO:0034067">
    <property type="term" value="P:protein localization to Golgi apparatus"/>
    <property type="evidence" value="ECO:0007669"/>
    <property type="project" value="TreeGrafter"/>
</dbReference>
<dbReference type="GO" id="GO:0006895">
    <property type="term" value="P:Golgi to endosome transport"/>
    <property type="evidence" value="ECO:0007669"/>
    <property type="project" value="TreeGrafter"/>
</dbReference>
<dbReference type="InterPro" id="IPR019185">
    <property type="entry name" value="Integral_membrane_SYS1-rel"/>
</dbReference>
<evidence type="ECO:0000256" key="3">
    <source>
        <dbReference type="ARBA" id="ARBA00022448"/>
    </source>
</evidence>
<feature type="region of interest" description="Disordered" evidence="9">
    <location>
        <begin position="210"/>
        <end position="229"/>
    </location>
</feature>
<dbReference type="Pfam" id="PF09801">
    <property type="entry name" value="SYS1"/>
    <property type="match status" value="2"/>
</dbReference>
<dbReference type="GO" id="GO:0043001">
    <property type="term" value="P:Golgi to plasma membrane protein transport"/>
    <property type="evidence" value="ECO:0007669"/>
    <property type="project" value="TreeGrafter"/>
</dbReference>
<evidence type="ECO:0000313" key="11">
    <source>
        <dbReference type="EMBL" id="KTB31356.1"/>
    </source>
</evidence>
<reference evidence="11 12" key="1">
    <citation type="submission" date="2015-12" db="EMBL/GenBank/DDBJ databases">
        <title>Draft genome sequence of Moniliophthora roreri, the causal agent of frosty pod rot of cacao.</title>
        <authorList>
            <person name="Aime M.C."/>
            <person name="Diaz-Valderrama J.R."/>
            <person name="Kijpornyongpan T."/>
            <person name="Phillips-Mora W."/>
        </authorList>
    </citation>
    <scope>NUCLEOTIDE SEQUENCE [LARGE SCALE GENOMIC DNA]</scope>
    <source>
        <strain evidence="11 12">MCA 2952</strain>
    </source>
</reference>
<evidence type="ECO:0000256" key="4">
    <source>
        <dbReference type="ARBA" id="ARBA00022692"/>
    </source>
</evidence>
<proteinExistence type="inferred from homology"/>
<dbReference type="PANTHER" id="PTHR12952:SF0">
    <property type="entry name" value="PROTEIN SYS1 HOMOLOG"/>
    <property type="match status" value="1"/>
</dbReference>
<comment type="caution">
    <text evidence="11">The sequence shown here is derived from an EMBL/GenBank/DDBJ whole genome shotgun (WGS) entry which is preliminary data.</text>
</comment>
<gene>
    <name evidence="11" type="ORF">WG66_16067</name>
</gene>
<keyword evidence="8 10" id="KW-0472">Membrane</keyword>
<evidence type="ECO:0000256" key="10">
    <source>
        <dbReference type="SAM" id="Phobius"/>
    </source>
</evidence>
<keyword evidence="7" id="KW-0333">Golgi apparatus</keyword>
<evidence type="ECO:0000256" key="8">
    <source>
        <dbReference type="ARBA" id="ARBA00023136"/>
    </source>
</evidence>
<sequence>MARQKSSSTNTTWDPILLIFQIISLQSLHYLVLCILTPPLLSLFADQPSLVYEGGAASVGMIMDWREMVGRATVRGIYNAEKFGSYAYTWAWSGGKIVGFTWREAELKGGDPIRGWIIAGCWVIACAVDILPIYYLIRRPRLILDFALTLVFNHLVLTTYYSTSLPTSIFFYVTVLVGAGITVIGAEQLCVRREMREGLKIDSGLSGGGRNGGLGEEEIELLESGERRD</sequence>
<organism evidence="11 12">
    <name type="scientific">Moniliophthora roreri</name>
    <name type="common">Frosty pod rot fungus</name>
    <name type="synonym">Monilia roreri</name>
    <dbReference type="NCBI Taxonomy" id="221103"/>
    <lineage>
        <taxon>Eukaryota</taxon>
        <taxon>Fungi</taxon>
        <taxon>Dikarya</taxon>
        <taxon>Basidiomycota</taxon>
        <taxon>Agaricomycotina</taxon>
        <taxon>Agaricomycetes</taxon>
        <taxon>Agaricomycetidae</taxon>
        <taxon>Agaricales</taxon>
        <taxon>Marasmiineae</taxon>
        <taxon>Marasmiaceae</taxon>
        <taxon>Moniliophthora</taxon>
    </lineage>
</organism>
<keyword evidence="5" id="KW-0653">Protein transport</keyword>
<evidence type="ECO:0000256" key="1">
    <source>
        <dbReference type="ARBA" id="ARBA00004653"/>
    </source>
</evidence>
<evidence type="ECO:0008006" key="13">
    <source>
        <dbReference type="Google" id="ProtNLM"/>
    </source>
</evidence>
<comment type="subcellular location">
    <subcellularLocation>
        <location evidence="1">Golgi apparatus membrane</location>
        <topology evidence="1">Multi-pass membrane protein</topology>
    </subcellularLocation>
</comment>
<feature type="transmembrane region" description="Helical" evidence="10">
    <location>
        <begin position="169"/>
        <end position="191"/>
    </location>
</feature>
<dbReference type="GO" id="GO:0000139">
    <property type="term" value="C:Golgi membrane"/>
    <property type="evidence" value="ECO:0007669"/>
    <property type="project" value="UniProtKB-SubCell"/>
</dbReference>
<dbReference type="GO" id="GO:0005802">
    <property type="term" value="C:trans-Golgi network"/>
    <property type="evidence" value="ECO:0007669"/>
    <property type="project" value="TreeGrafter"/>
</dbReference>
<evidence type="ECO:0000256" key="2">
    <source>
        <dbReference type="ARBA" id="ARBA00008160"/>
    </source>
</evidence>
<dbReference type="AlphaFoldDB" id="A0A0W0F4Z2"/>
<evidence type="ECO:0000256" key="6">
    <source>
        <dbReference type="ARBA" id="ARBA00022989"/>
    </source>
</evidence>
<dbReference type="Proteomes" id="UP000054988">
    <property type="component" value="Unassembled WGS sequence"/>
</dbReference>
<keyword evidence="3" id="KW-0813">Transport</keyword>
<evidence type="ECO:0000256" key="5">
    <source>
        <dbReference type="ARBA" id="ARBA00022927"/>
    </source>
</evidence>
<name>A0A0W0F4Z2_MONRR</name>
<evidence type="ECO:0000313" key="12">
    <source>
        <dbReference type="Proteomes" id="UP000054988"/>
    </source>
</evidence>
<dbReference type="PANTHER" id="PTHR12952">
    <property type="entry name" value="SYS1"/>
    <property type="match status" value="1"/>
</dbReference>
<accession>A0A0W0F4Z2</accession>
<comment type="similarity">
    <text evidence="2">Belongs to the SYS1 family.</text>
</comment>
<dbReference type="GO" id="GO:0005829">
    <property type="term" value="C:cytosol"/>
    <property type="evidence" value="ECO:0007669"/>
    <property type="project" value="GOC"/>
</dbReference>
<feature type="transmembrane region" description="Helical" evidence="10">
    <location>
        <begin position="113"/>
        <end position="135"/>
    </location>
</feature>
<feature type="transmembrane region" description="Helical" evidence="10">
    <location>
        <begin position="16"/>
        <end position="41"/>
    </location>
</feature>
<dbReference type="EMBL" id="LATX01002331">
    <property type="protein sequence ID" value="KTB31356.1"/>
    <property type="molecule type" value="Genomic_DNA"/>
</dbReference>
<dbReference type="eggNOG" id="ENOG502S2HT">
    <property type="taxonomic scope" value="Eukaryota"/>
</dbReference>
<keyword evidence="6 10" id="KW-1133">Transmembrane helix</keyword>